<proteinExistence type="predicted"/>
<evidence type="ECO:0000313" key="1">
    <source>
        <dbReference type="EMBL" id="ROI00594.1"/>
    </source>
</evidence>
<dbReference type="InterPro" id="IPR027417">
    <property type="entry name" value="P-loop_NTPase"/>
</dbReference>
<dbReference type="GO" id="GO:0016301">
    <property type="term" value="F:kinase activity"/>
    <property type="evidence" value="ECO:0007669"/>
    <property type="project" value="UniProtKB-KW"/>
</dbReference>
<protein>
    <submittedName>
        <fullName evidence="1">Shikimate kinase</fullName>
    </submittedName>
</protein>
<comment type="caution">
    <text evidence="1">The sequence shown here is derived from an EMBL/GenBank/DDBJ whole genome shotgun (WGS) entry which is preliminary data.</text>
</comment>
<keyword evidence="1" id="KW-0808">Transferase</keyword>
<accession>A0A3N0W6A4</accession>
<dbReference type="Proteomes" id="UP000269375">
    <property type="component" value="Unassembled WGS sequence"/>
</dbReference>
<dbReference type="AlphaFoldDB" id="A0A3N0W6A4"/>
<dbReference type="Pfam" id="PF13238">
    <property type="entry name" value="AAA_18"/>
    <property type="match status" value="1"/>
</dbReference>
<keyword evidence="1" id="KW-0418">Kinase</keyword>
<dbReference type="Gene3D" id="3.40.50.300">
    <property type="entry name" value="P-loop containing nucleotide triphosphate hydrolases"/>
    <property type="match status" value="1"/>
</dbReference>
<evidence type="ECO:0000313" key="2">
    <source>
        <dbReference type="Proteomes" id="UP000269375"/>
    </source>
</evidence>
<dbReference type="PRINTS" id="PR01100">
    <property type="entry name" value="SHIKIMTKNASE"/>
</dbReference>
<gene>
    <name evidence="1" type="ORF">EGI05_06855</name>
</gene>
<name>A0A3N0W6A4_9FLAO</name>
<dbReference type="OrthoDB" id="1260352at2"/>
<organism evidence="1 2">
    <name type="scientific">Chryseobacterium daecheongense</name>
    <dbReference type="NCBI Taxonomy" id="192389"/>
    <lineage>
        <taxon>Bacteria</taxon>
        <taxon>Pseudomonadati</taxon>
        <taxon>Bacteroidota</taxon>
        <taxon>Flavobacteriia</taxon>
        <taxon>Flavobacteriales</taxon>
        <taxon>Weeksellaceae</taxon>
        <taxon>Chryseobacterium group</taxon>
        <taxon>Chryseobacterium</taxon>
    </lineage>
</organism>
<reference evidence="2" key="1">
    <citation type="submission" date="2018-11" db="EMBL/GenBank/DDBJ databases">
        <title>Proposal to divide the Flavobacteriaceae and reorganize its genera based on Amino Acid Identity values calculated from whole genome sequences.</title>
        <authorList>
            <person name="Nicholson A.C."/>
            <person name="Gulvik C.A."/>
            <person name="Whitney A.M."/>
            <person name="Humrighouse B.W."/>
            <person name="Bell M."/>
            <person name="Holmes B."/>
            <person name="Steigerwalt A."/>
            <person name="Villarma A."/>
            <person name="Sheth M."/>
            <person name="Batra D."/>
            <person name="Pryor J."/>
            <person name="Bernardet J.-F."/>
            <person name="Hugo C."/>
            <person name="Kampfer P."/>
            <person name="Newman J."/>
            <person name="Mcquiston J.R."/>
        </authorList>
    </citation>
    <scope>NUCLEOTIDE SEQUENCE [LARGE SCALE GENOMIC DNA]</scope>
    <source>
        <strain evidence="2">DSM 15235</strain>
    </source>
</reference>
<dbReference type="SUPFAM" id="SSF52540">
    <property type="entry name" value="P-loop containing nucleoside triphosphate hydrolases"/>
    <property type="match status" value="1"/>
</dbReference>
<dbReference type="EMBL" id="RJTX01000001">
    <property type="protein sequence ID" value="ROI00594.1"/>
    <property type="molecule type" value="Genomic_DNA"/>
</dbReference>
<sequence length="168" mass="19132">MLIFKKISIEMKRIYLTGMSGTGKSSIIRNLQNKGFTAIDTDYGNWKEISLSEEASEWILKEDPIKNLLTQPLTSSIFVSGCCSNQTNLYPYFDYIILLSASLETILNRIAGRTSNPYGKTSEERSEIIWNFENIQPLLLQSAHFEFNTEVMTIEEITTSLIELSNNN</sequence>